<evidence type="ECO:0000256" key="1">
    <source>
        <dbReference type="SAM" id="MobiDB-lite"/>
    </source>
</evidence>
<dbReference type="AlphaFoldDB" id="A0A8C9RCF5"/>
<proteinExistence type="predicted"/>
<keyword evidence="2" id="KW-0812">Transmembrane</keyword>
<reference evidence="3 4" key="1">
    <citation type="submission" date="2019-04" db="EMBL/GenBank/DDBJ databases">
        <authorList>
            <consortium name="Wellcome Sanger Institute Data Sharing"/>
        </authorList>
    </citation>
    <scope>NUCLEOTIDE SEQUENCE [LARGE SCALE GENOMIC DNA]</scope>
</reference>
<accession>A0A8C9RCF5</accession>
<feature type="region of interest" description="Disordered" evidence="1">
    <location>
        <begin position="136"/>
        <end position="162"/>
    </location>
</feature>
<evidence type="ECO:0000313" key="4">
    <source>
        <dbReference type="Proteomes" id="UP000694397"/>
    </source>
</evidence>
<protein>
    <submittedName>
        <fullName evidence="3">Uncharacterized protein</fullName>
    </submittedName>
</protein>
<organism evidence="3 4">
    <name type="scientific">Scleropages formosus</name>
    <name type="common">Asian bonytongue</name>
    <name type="synonym">Osteoglossum formosum</name>
    <dbReference type="NCBI Taxonomy" id="113540"/>
    <lineage>
        <taxon>Eukaryota</taxon>
        <taxon>Metazoa</taxon>
        <taxon>Chordata</taxon>
        <taxon>Craniata</taxon>
        <taxon>Vertebrata</taxon>
        <taxon>Euteleostomi</taxon>
        <taxon>Actinopterygii</taxon>
        <taxon>Neopterygii</taxon>
        <taxon>Teleostei</taxon>
        <taxon>Osteoglossocephala</taxon>
        <taxon>Osteoglossomorpha</taxon>
        <taxon>Osteoglossiformes</taxon>
        <taxon>Osteoglossidae</taxon>
        <taxon>Scleropages</taxon>
    </lineage>
</organism>
<sequence length="248" mass="27476">MFLVPTDDEGKIRWLILSKMIIMIIGVTFLSLTNKQEVSSIQGHSLRLSPDNVPHQEEESIPGQFIPLRQLLTCHLFNNFATLHGYAHTLHTYHDVGIPVEKLDEFFQAPETAFETAEQELGKLVLGSWETVFQQHPDHLDNGQDQSSESQGTCVVPEQEAEKDGEGWQVIRLLQSPVVGGESSCECHLPQCCHKVGTPEEEEEVVELEKDEVLVVVRLSSVEGKQTLGIGANGRDVGGVERLGMRGG</sequence>
<name>A0A8C9RCF5_SCLFO</name>
<reference evidence="3" key="3">
    <citation type="submission" date="2025-09" db="UniProtKB">
        <authorList>
            <consortium name="Ensembl"/>
        </authorList>
    </citation>
    <scope>IDENTIFICATION</scope>
</reference>
<feature type="transmembrane region" description="Helical" evidence="2">
    <location>
        <begin position="12"/>
        <end position="32"/>
    </location>
</feature>
<keyword evidence="2" id="KW-1133">Transmembrane helix</keyword>
<reference evidence="3" key="2">
    <citation type="submission" date="2025-08" db="UniProtKB">
        <authorList>
            <consortium name="Ensembl"/>
        </authorList>
    </citation>
    <scope>IDENTIFICATION</scope>
</reference>
<keyword evidence="2" id="KW-0472">Membrane</keyword>
<evidence type="ECO:0000256" key="2">
    <source>
        <dbReference type="SAM" id="Phobius"/>
    </source>
</evidence>
<evidence type="ECO:0000313" key="3">
    <source>
        <dbReference type="Ensembl" id="ENSSFOP00015013823.1"/>
    </source>
</evidence>
<dbReference type="GeneTree" id="ENSGT00970000193546"/>
<dbReference type="Ensembl" id="ENSSFOT00015013993.2">
    <property type="protein sequence ID" value="ENSSFOP00015013823.1"/>
    <property type="gene ID" value="ENSSFOG00015008903.2"/>
</dbReference>
<feature type="compositionally biased region" description="Polar residues" evidence="1">
    <location>
        <begin position="143"/>
        <end position="153"/>
    </location>
</feature>
<dbReference type="Proteomes" id="UP000694397">
    <property type="component" value="Chromosome 20"/>
</dbReference>
<dbReference type="OrthoDB" id="9837803at2759"/>
<keyword evidence="4" id="KW-1185">Reference proteome</keyword>